<organism evidence="2 3">
    <name type="scientific">Halopiger aswanensis</name>
    <dbReference type="NCBI Taxonomy" id="148449"/>
    <lineage>
        <taxon>Archaea</taxon>
        <taxon>Methanobacteriati</taxon>
        <taxon>Methanobacteriota</taxon>
        <taxon>Stenosarchaea group</taxon>
        <taxon>Halobacteria</taxon>
        <taxon>Halobacteriales</taxon>
        <taxon>Natrialbaceae</taxon>
        <taxon>Halopiger</taxon>
    </lineage>
</organism>
<dbReference type="InterPro" id="IPR055978">
    <property type="entry name" value="DUF7556"/>
</dbReference>
<dbReference type="Pfam" id="PF24433">
    <property type="entry name" value="DUF7556"/>
    <property type="match status" value="1"/>
</dbReference>
<dbReference type="OrthoDB" id="262340at2157"/>
<reference evidence="2 3" key="1">
    <citation type="submission" date="2018-09" db="EMBL/GenBank/DDBJ databases">
        <title>Genomic Encyclopedia of Archaeal and Bacterial Type Strains, Phase II (KMG-II): from individual species to whole genera.</title>
        <authorList>
            <person name="Goeker M."/>
        </authorList>
    </citation>
    <scope>NUCLEOTIDE SEQUENCE [LARGE SCALE GENOMIC DNA]</scope>
    <source>
        <strain evidence="2 3">DSM 13151</strain>
    </source>
</reference>
<feature type="region of interest" description="Disordered" evidence="1">
    <location>
        <begin position="1"/>
        <end position="20"/>
    </location>
</feature>
<evidence type="ECO:0000313" key="3">
    <source>
        <dbReference type="Proteomes" id="UP000283805"/>
    </source>
</evidence>
<dbReference type="EMBL" id="RAPO01000003">
    <property type="protein sequence ID" value="RKD93661.1"/>
    <property type="molecule type" value="Genomic_DNA"/>
</dbReference>
<accession>A0A3R7FUF0</accession>
<proteinExistence type="predicted"/>
<evidence type="ECO:0000256" key="1">
    <source>
        <dbReference type="SAM" id="MobiDB-lite"/>
    </source>
</evidence>
<protein>
    <submittedName>
        <fullName evidence="2">Uncharacterized protein</fullName>
    </submittedName>
</protein>
<keyword evidence="3" id="KW-1185">Reference proteome</keyword>
<gene>
    <name evidence="2" type="ORF">ATJ93_3292</name>
</gene>
<dbReference type="Proteomes" id="UP000283805">
    <property type="component" value="Unassembled WGS sequence"/>
</dbReference>
<dbReference type="RefSeq" id="WP_170155594.1">
    <property type="nucleotide sequence ID" value="NZ_RAPO01000003.1"/>
</dbReference>
<evidence type="ECO:0000313" key="2">
    <source>
        <dbReference type="EMBL" id="RKD93661.1"/>
    </source>
</evidence>
<dbReference type="AlphaFoldDB" id="A0A3R7FUF0"/>
<name>A0A3R7FUF0_9EURY</name>
<comment type="caution">
    <text evidence="2">The sequence shown here is derived from an EMBL/GenBank/DDBJ whole genome shotgun (WGS) entry which is preliminary data.</text>
</comment>
<sequence length="55" mass="5799">MATNPHAMAENETIVGSIDSTDASDGDAYVIADISADDAWLSMQADDAPTLTAWR</sequence>